<feature type="signal peptide" evidence="1">
    <location>
        <begin position="1"/>
        <end position="19"/>
    </location>
</feature>
<gene>
    <name evidence="2" type="ORF">IAA72_10105</name>
</gene>
<dbReference type="EMBL" id="JADIMF010000162">
    <property type="protein sequence ID" value="MBO8470117.1"/>
    <property type="molecule type" value="Genomic_DNA"/>
</dbReference>
<proteinExistence type="predicted"/>
<comment type="caution">
    <text evidence="2">The sequence shown here is derived from an EMBL/GenBank/DDBJ whole genome shotgun (WGS) entry which is preliminary data.</text>
</comment>
<protein>
    <recommendedName>
        <fullName evidence="4">Lipoprotein</fullName>
    </recommendedName>
</protein>
<evidence type="ECO:0008006" key="4">
    <source>
        <dbReference type="Google" id="ProtNLM"/>
    </source>
</evidence>
<keyword evidence="1" id="KW-0732">Signal</keyword>
<reference evidence="2" key="1">
    <citation type="submission" date="2020-10" db="EMBL/GenBank/DDBJ databases">
        <authorList>
            <person name="Gilroy R."/>
        </authorList>
    </citation>
    <scope>NUCLEOTIDE SEQUENCE</scope>
    <source>
        <strain evidence="2">14700</strain>
    </source>
</reference>
<evidence type="ECO:0000313" key="2">
    <source>
        <dbReference type="EMBL" id="MBO8470117.1"/>
    </source>
</evidence>
<dbReference type="PROSITE" id="PS51257">
    <property type="entry name" value="PROKAR_LIPOPROTEIN"/>
    <property type="match status" value="1"/>
</dbReference>
<dbReference type="Proteomes" id="UP000810292">
    <property type="component" value="Unassembled WGS sequence"/>
</dbReference>
<feature type="chain" id="PRO_5038385543" description="Lipoprotein" evidence="1">
    <location>
        <begin position="20"/>
        <end position="130"/>
    </location>
</feature>
<evidence type="ECO:0000256" key="1">
    <source>
        <dbReference type="SAM" id="SignalP"/>
    </source>
</evidence>
<evidence type="ECO:0000313" key="3">
    <source>
        <dbReference type="Proteomes" id="UP000810292"/>
    </source>
</evidence>
<reference evidence="2" key="2">
    <citation type="journal article" date="2021" name="PeerJ">
        <title>Extensive microbial diversity within the chicken gut microbiome revealed by metagenomics and culture.</title>
        <authorList>
            <person name="Gilroy R."/>
            <person name="Ravi A."/>
            <person name="Getino M."/>
            <person name="Pursley I."/>
            <person name="Horton D.L."/>
            <person name="Alikhan N.F."/>
            <person name="Baker D."/>
            <person name="Gharbi K."/>
            <person name="Hall N."/>
            <person name="Watson M."/>
            <person name="Adriaenssens E.M."/>
            <person name="Foster-Nyarko E."/>
            <person name="Jarju S."/>
            <person name="Secka A."/>
            <person name="Antonio M."/>
            <person name="Oren A."/>
            <person name="Chaudhuri R.R."/>
            <person name="La Ragione R."/>
            <person name="Hildebrand F."/>
            <person name="Pallen M.J."/>
        </authorList>
    </citation>
    <scope>NUCLEOTIDE SEQUENCE</scope>
    <source>
        <strain evidence="2">14700</strain>
    </source>
</reference>
<sequence>MKKLLIVAMVLVLAVSCSTRLPYKDAGLVGNVIEKDYEVLGPVSVSGTVHNVLGFIQWGGFGYNDILEEARELYPEADAVINITQDVRNFSVAFFYNSFGMDFSGLAIKYIDGPAEKLSVDVNVQAESES</sequence>
<organism evidence="2 3">
    <name type="scientific">Candidatus Ornithospirochaeta stercoravium</name>
    <dbReference type="NCBI Taxonomy" id="2840897"/>
    <lineage>
        <taxon>Bacteria</taxon>
        <taxon>Pseudomonadati</taxon>
        <taxon>Spirochaetota</taxon>
        <taxon>Spirochaetia</taxon>
        <taxon>Spirochaetales</taxon>
        <taxon>Spirochaetaceae</taxon>
        <taxon>Spirochaetaceae incertae sedis</taxon>
        <taxon>Candidatus Ornithospirochaeta</taxon>
    </lineage>
</organism>
<accession>A0A9D9NDY4</accession>
<dbReference type="AlphaFoldDB" id="A0A9D9NDY4"/>
<name>A0A9D9NDY4_9SPIO</name>